<reference evidence="1 2" key="1">
    <citation type="journal article" date="2021" name="Nat. Commun.">
        <title>Genetic determinants of endophytism in the Arabidopsis root mycobiome.</title>
        <authorList>
            <person name="Mesny F."/>
            <person name="Miyauchi S."/>
            <person name="Thiergart T."/>
            <person name="Pickel B."/>
            <person name="Atanasova L."/>
            <person name="Karlsson M."/>
            <person name="Huettel B."/>
            <person name="Barry K.W."/>
            <person name="Haridas S."/>
            <person name="Chen C."/>
            <person name="Bauer D."/>
            <person name="Andreopoulos W."/>
            <person name="Pangilinan J."/>
            <person name="LaButti K."/>
            <person name="Riley R."/>
            <person name="Lipzen A."/>
            <person name="Clum A."/>
            <person name="Drula E."/>
            <person name="Henrissat B."/>
            <person name="Kohler A."/>
            <person name="Grigoriev I.V."/>
            <person name="Martin F.M."/>
            <person name="Hacquard S."/>
        </authorList>
    </citation>
    <scope>NUCLEOTIDE SEQUENCE [LARGE SCALE GENOMIC DNA]</scope>
    <source>
        <strain evidence="1 2">MPI-SDFR-AT-0079</strain>
    </source>
</reference>
<accession>A0ACB7P938</accession>
<sequence length="354" mass="38078">MYSSVTVAGGSLLKRLADNPPPQMQWPSAVATFVFIADFVVFLPVFLILVYTLSTVYPTLAAVEDPLPDYEAVPMNDDGTPKTDNDPVSAPQPGKPITASLRATNALIRSRGGWLANFRGLGYAFVIQMVIALTAAFLALAPFIPFRIAHLLALLAATPLATTWTHLVITPPSTKSFFRRIPALKKVYVAAWFPTFLFWAAVQASVLFPELLARGVGLCMPDAKNPDKICDQPKDGSYLAKVTAVAGLSLALQVLLAIPAHAALARVQASLLPADEDPIVPFDRSFAGRVEPEVVTGKGFATFGAAIKTIPRSSWLRIYLLRVKVFFVSMGVYFVMGAIVGVEILVMGLMSGGK</sequence>
<evidence type="ECO:0000313" key="1">
    <source>
        <dbReference type="EMBL" id="KAH6631979.1"/>
    </source>
</evidence>
<gene>
    <name evidence="1" type="ORF">F5144DRAFT_237229</name>
</gene>
<protein>
    <submittedName>
        <fullName evidence="1">Uncharacterized protein</fullName>
    </submittedName>
</protein>
<proteinExistence type="predicted"/>
<dbReference type="Proteomes" id="UP000724584">
    <property type="component" value="Unassembled WGS sequence"/>
</dbReference>
<organism evidence="1 2">
    <name type="scientific">Chaetomium tenue</name>
    <dbReference type="NCBI Taxonomy" id="1854479"/>
    <lineage>
        <taxon>Eukaryota</taxon>
        <taxon>Fungi</taxon>
        <taxon>Dikarya</taxon>
        <taxon>Ascomycota</taxon>
        <taxon>Pezizomycotina</taxon>
        <taxon>Sordariomycetes</taxon>
        <taxon>Sordariomycetidae</taxon>
        <taxon>Sordariales</taxon>
        <taxon>Chaetomiaceae</taxon>
        <taxon>Chaetomium</taxon>
    </lineage>
</organism>
<evidence type="ECO:0000313" key="2">
    <source>
        <dbReference type="Proteomes" id="UP000724584"/>
    </source>
</evidence>
<name>A0ACB7P938_9PEZI</name>
<keyword evidence="2" id="KW-1185">Reference proteome</keyword>
<dbReference type="EMBL" id="JAGIZQ010000004">
    <property type="protein sequence ID" value="KAH6631979.1"/>
    <property type="molecule type" value="Genomic_DNA"/>
</dbReference>
<comment type="caution">
    <text evidence="1">The sequence shown here is derived from an EMBL/GenBank/DDBJ whole genome shotgun (WGS) entry which is preliminary data.</text>
</comment>